<feature type="compositionally biased region" description="Basic and acidic residues" evidence="7">
    <location>
        <begin position="17"/>
        <end position="26"/>
    </location>
</feature>
<feature type="region of interest" description="Disordered" evidence="7">
    <location>
        <begin position="76"/>
        <end position="119"/>
    </location>
</feature>
<feature type="region of interest" description="Disordered" evidence="7">
    <location>
        <begin position="177"/>
        <end position="198"/>
    </location>
</feature>
<keyword evidence="4 8" id="KW-1133">Transmembrane helix</keyword>
<dbReference type="FunFam" id="1.20.1250.20:FF:000064">
    <property type="entry name" value="MFS allantoate transporter"/>
    <property type="match status" value="1"/>
</dbReference>
<dbReference type="PANTHER" id="PTHR43791">
    <property type="entry name" value="PERMEASE-RELATED"/>
    <property type="match status" value="1"/>
</dbReference>
<feature type="transmembrane region" description="Helical" evidence="8">
    <location>
        <begin position="960"/>
        <end position="981"/>
    </location>
</feature>
<evidence type="ECO:0000256" key="6">
    <source>
        <dbReference type="ARBA" id="ARBA00037968"/>
    </source>
</evidence>
<feature type="transmembrane region" description="Helical" evidence="8">
    <location>
        <begin position="1029"/>
        <end position="1048"/>
    </location>
</feature>
<feature type="transmembrane region" description="Helical" evidence="8">
    <location>
        <begin position="933"/>
        <end position="953"/>
    </location>
</feature>
<evidence type="ECO:0000256" key="2">
    <source>
        <dbReference type="ARBA" id="ARBA00022448"/>
    </source>
</evidence>
<keyword evidence="5 8" id="KW-0472">Membrane</keyword>
<dbReference type="VEuPathDB" id="FungiDB:F4678DRAFT_272142"/>
<feature type="region of interest" description="Disordered" evidence="7">
    <location>
        <begin position="17"/>
        <end position="50"/>
    </location>
</feature>
<protein>
    <recommendedName>
        <fullName evidence="9">Major facilitator superfamily (MFS) profile domain-containing protein</fullName>
    </recommendedName>
</protein>
<sequence>MLPFSEVARLEDARTHFKLLRSRESPQRTPTQQDDPTTLPSQGKATSRKLWDISAPFTGSPFGSLSQVLAPISPSQQAAYPSPASARSSFSEVGPRSSFSESSSSEASGSSSLKSQSSCSSLYPPASHCGVHTEPCTSKLDEGNPLGILNTPVVVAQQSTSIRTNDSLAPFQPVMGAAGARKGSSDAQKKRKNRRVESAKQLIRDYGDGERLANRETSSRTLYLSEYRQLLEEIGDDDTLNSTFEKRLRYDYTADNKGKNNRRSKQFIVRMPTSFHERLADEIDEAIKHWKDAIIEGRARCGLGMCSGQYCTDHNTIEVAKKLKGQRSESVSNSELAESDKKDPDLSYALEGYDTDDDGADENVVLERPGLVVEIGWAQKSSDLQKKCKWYIENSKGVVRTVIGVDLSDLYRCYPIPKTQPRGPGKHEHDKARKEDIAKMINDITNQVTAVLHENKPLIFRDENGKAACEVACRLSLEDFISPRDLEKIGILHNPELAIMSEPLCTRFDAALRAQILKDRAREQKENKGKGRLKGPRLDDEQAATPCYIMNSCLISHIVILRGERLHFQRNVVSRPSENPGVVFVLVWCYHIVVYDSKTLPVFMDTKGENPVLGDEESLSGPSSPRVDDKALWRKIDARIVPLLFASYFVQFLDKSILNYANIMSLQEDLGMHGQEYSWVTTAFYIAYTAAEFPHGWLLQKYPPATILGINVLIWGILVTSTAACQNFAGLLVVRILLGFFEAVIAPALVLITSQWYTRRESMPRYGLWYCGAGVGQMVGPVIAFAAQQGSRTSLSSWRIMYIAVGSFNIFIAALIFLLLPITPDAADWLSEEQKARIHEKLALDQAGTGKKVYEKRAVVETLVFDLQAWLLSILVVLYMLPATVTGNFSAAIIKGFGYDSKTAALLNIPSGMLAIISTLGTTYAMMKGLPRCLNIIVLQVPTLIGAGLLSFYHSGKAGVLAGIYLINLGWGSLLLFYSLAGTNSQGYTKKVTLNAMMQVGHGVGALIGPQTALSWEAPDYMSAKTTVFGAYAGLMAVASVLWLLYWWRNKQRIKERQAELEALSNGHVDVQTLGQTGEVTDLRNKAFVYIY</sequence>
<dbReference type="Pfam" id="PF07690">
    <property type="entry name" value="MFS_1"/>
    <property type="match status" value="1"/>
</dbReference>
<dbReference type="SUPFAM" id="SSF103473">
    <property type="entry name" value="MFS general substrate transporter"/>
    <property type="match status" value="1"/>
</dbReference>
<dbReference type="AlphaFoldDB" id="A0A9W8TQ35"/>
<evidence type="ECO:0000256" key="1">
    <source>
        <dbReference type="ARBA" id="ARBA00004141"/>
    </source>
</evidence>
<dbReference type="VEuPathDB" id="FungiDB:F4678DRAFT_448001"/>
<evidence type="ECO:0000256" key="4">
    <source>
        <dbReference type="ARBA" id="ARBA00022989"/>
    </source>
</evidence>
<feature type="transmembrane region" description="Helical" evidence="8">
    <location>
        <begin position="705"/>
        <end position="725"/>
    </location>
</feature>
<feature type="transmembrane region" description="Helical" evidence="8">
    <location>
        <begin position="766"/>
        <end position="788"/>
    </location>
</feature>
<dbReference type="Gene3D" id="1.20.1250.20">
    <property type="entry name" value="MFS general substrate transporter like domains"/>
    <property type="match status" value="1"/>
</dbReference>
<feature type="domain" description="Major facilitator superfamily (MFS) profile" evidence="9">
    <location>
        <begin position="640"/>
        <end position="1051"/>
    </location>
</feature>
<proteinExistence type="inferred from homology"/>
<dbReference type="EMBL" id="JANPWZ010000321">
    <property type="protein sequence ID" value="KAJ3577720.1"/>
    <property type="molecule type" value="Genomic_DNA"/>
</dbReference>
<reference evidence="10" key="1">
    <citation type="submission" date="2022-07" db="EMBL/GenBank/DDBJ databases">
        <title>Genome Sequence of Xylaria arbuscula.</title>
        <authorList>
            <person name="Buettner E."/>
        </authorList>
    </citation>
    <scope>NUCLEOTIDE SEQUENCE</scope>
    <source>
        <strain evidence="10">VT107</strain>
    </source>
</reference>
<dbReference type="InterPro" id="IPR036259">
    <property type="entry name" value="MFS_trans_sf"/>
</dbReference>
<accession>A0A9W8TQ35</accession>
<dbReference type="InterPro" id="IPR011701">
    <property type="entry name" value="MFS"/>
</dbReference>
<name>A0A9W8TQ35_9PEZI</name>
<keyword evidence="3 8" id="KW-0812">Transmembrane</keyword>
<dbReference type="InterPro" id="IPR020846">
    <property type="entry name" value="MFS_dom"/>
</dbReference>
<dbReference type="PANTHER" id="PTHR43791:SF40">
    <property type="entry name" value="THIAMINE PATHWAY TRANSPORTER THI73"/>
    <property type="match status" value="1"/>
</dbReference>
<keyword evidence="11" id="KW-1185">Reference proteome</keyword>
<dbReference type="PROSITE" id="PS50850">
    <property type="entry name" value="MFS"/>
    <property type="match status" value="1"/>
</dbReference>
<evidence type="ECO:0000256" key="3">
    <source>
        <dbReference type="ARBA" id="ARBA00022692"/>
    </source>
</evidence>
<comment type="similarity">
    <text evidence="6">Belongs to the major facilitator superfamily. Allantoate permease family.</text>
</comment>
<dbReference type="GO" id="GO:0016020">
    <property type="term" value="C:membrane"/>
    <property type="evidence" value="ECO:0007669"/>
    <property type="project" value="UniProtKB-SubCell"/>
</dbReference>
<dbReference type="GO" id="GO:0022857">
    <property type="term" value="F:transmembrane transporter activity"/>
    <property type="evidence" value="ECO:0007669"/>
    <property type="project" value="InterPro"/>
</dbReference>
<comment type="subcellular location">
    <subcellularLocation>
        <location evidence="1">Membrane</location>
        <topology evidence="1">Multi-pass membrane protein</topology>
    </subcellularLocation>
</comment>
<organism evidence="10 11">
    <name type="scientific">Xylaria arbuscula</name>
    <dbReference type="NCBI Taxonomy" id="114810"/>
    <lineage>
        <taxon>Eukaryota</taxon>
        <taxon>Fungi</taxon>
        <taxon>Dikarya</taxon>
        <taxon>Ascomycota</taxon>
        <taxon>Pezizomycotina</taxon>
        <taxon>Sordariomycetes</taxon>
        <taxon>Xylariomycetidae</taxon>
        <taxon>Xylariales</taxon>
        <taxon>Xylariaceae</taxon>
        <taxon>Xylaria</taxon>
    </lineage>
</organism>
<feature type="transmembrane region" description="Helical" evidence="8">
    <location>
        <begin position="869"/>
        <end position="894"/>
    </location>
</feature>
<evidence type="ECO:0000313" key="11">
    <source>
        <dbReference type="Proteomes" id="UP001148614"/>
    </source>
</evidence>
<feature type="compositionally biased region" description="Low complexity" evidence="7">
    <location>
        <begin position="27"/>
        <end position="42"/>
    </location>
</feature>
<gene>
    <name evidence="10" type="ORF">NPX13_g2848</name>
</gene>
<keyword evidence="2" id="KW-0813">Transport</keyword>
<feature type="transmembrane region" description="Helical" evidence="8">
    <location>
        <begin position="906"/>
        <end position="927"/>
    </location>
</feature>
<dbReference type="Proteomes" id="UP001148614">
    <property type="component" value="Unassembled WGS sequence"/>
</dbReference>
<feature type="transmembrane region" description="Helical" evidence="8">
    <location>
        <begin position="800"/>
        <end position="822"/>
    </location>
</feature>
<evidence type="ECO:0000256" key="5">
    <source>
        <dbReference type="ARBA" id="ARBA00023136"/>
    </source>
</evidence>
<evidence type="ECO:0000256" key="7">
    <source>
        <dbReference type="SAM" id="MobiDB-lite"/>
    </source>
</evidence>
<evidence type="ECO:0000313" key="10">
    <source>
        <dbReference type="EMBL" id="KAJ3577720.1"/>
    </source>
</evidence>
<evidence type="ECO:0000259" key="9">
    <source>
        <dbReference type="PROSITE" id="PS50850"/>
    </source>
</evidence>
<feature type="transmembrane region" description="Helical" evidence="8">
    <location>
        <begin position="732"/>
        <end position="754"/>
    </location>
</feature>
<feature type="region of interest" description="Disordered" evidence="7">
    <location>
        <begin position="328"/>
        <end position="348"/>
    </location>
</feature>
<comment type="caution">
    <text evidence="10">The sequence shown here is derived from an EMBL/GenBank/DDBJ whole genome shotgun (WGS) entry which is preliminary data.</text>
</comment>
<evidence type="ECO:0000256" key="8">
    <source>
        <dbReference type="SAM" id="Phobius"/>
    </source>
</evidence>